<accession>A0A086TF49</accession>
<evidence type="ECO:0000313" key="2">
    <source>
        <dbReference type="Proteomes" id="UP000029964"/>
    </source>
</evidence>
<protein>
    <submittedName>
        <fullName evidence="1">Uncharacterized protein</fullName>
    </submittedName>
</protein>
<reference evidence="2" key="1">
    <citation type="journal article" date="2014" name="Genome Announc.">
        <title>Genome sequence and annotation of Acremonium chrysogenum, producer of the beta-lactam antibiotic cephalosporin C.</title>
        <authorList>
            <person name="Terfehr D."/>
            <person name="Dahlmann T.A."/>
            <person name="Specht T."/>
            <person name="Zadra I."/>
            <person name="Kuernsteiner H."/>
            <person name="Kueck U."/>
        </authorList>
    </citation>
    <scope>NUCLEOTIDE SEQUENCE [LARGE SCALE GENOMIC DNA]</scope>
    <source>
        <strain evidence="2">ATCC 11550 / CBS 779.69 / DSM 880 / IAM 14645 / JCM 23072 / IMI 49137</strain>
    </source>
</reference>
<dbReference type="HOGENOM" id="CLU_3319919_0_0_1"/>
<dbReference type="AlphaFoldDB" id="A0A086TF49"/>
<proteinExistence type="predicted"/>
<organism evidence="1 2">
    <name type="scientific">Hapsidospora chrysogenum (strain ATCC 11550 / CBS 779.69 / DSM 880 / IAM 14645 / JCM 23072 / IMI 49137)</name>
    <name type="common">Acremonium chrysogenum</name>
    <dbReference type="NCBI Taxonomy" id="857340"/>
    <lineage>
        <taxon>Eukaryota</taxon>
        <taxon>Fungi</taxon>
        <taxon>Dikarya</taxon>
        <taxon>Ascomycota</taxon>
        <taxon>Pezizomycotina</taxon>
        <taxon>Sordariomycetes</taxon>
        <taxon>Hypocreomycetidae</taxon>
        <taxon>Hypocreales</taxon>
        <taxon>Bionectriaceae</taxon>
        <taxon>Hapsidospora</taxon>
    </lineage>
</organism>
<dbReference type="Proteomes" id="UP000029964">
    <property type="component" value="Unassembled WGS sequence"/>
</dbReference>
<dbReference type="EMBL" id="JPKY01000006">
    <property type="protein sequence ID" value="KFH47981.1"/>
    <property type="molecule type" value="Genomic_DNA"/>
</dbReference>
<gene>
    <name evidence="1" type="ORF">ACRE_011540</name>
</gene>
<evidence type="ECO:0000313" key="1">
    <source>
        <dbReference type="EMBL" id="KFH47981.1"/>
    </source>
</evidence>
<sequence>MLCLSRDAPFLGRLSSSHAHLLQGTLASRGANEAQILRR</sequence>
<comment type="caution">
    <text evidence="1">The sequence shown here is derived from an EMBL/GenBank/DDBJ whole genome shotgun (WGS) entry which is preliminary data.</text>
</comment>
<name>A0A086TF49_HAPC1</name>
<keyword evidence="2" id="KW-1185">Reference proteome</keyword>